<dbReference type="EMBL" id="CP154795">
    <property type="protein sequence ID" value="XAN07587.1"/>
    <property type="molecule type" value="Genomic_DNA"/>
</dbReference>
<name>A0ABZ3FQE0_9ACTN</name>
<proteinExistence type="predicted"/>
<dbReference type="RefSeq" id="WP_425309051.1">
    <property type="nucleotide sequence ID" value="NZ_CP154795.1"/>
</dbReference>
<organism evidence="1 2">
    <name type="scientific">Ammonicoccus fulvus</name>
    <dbReference type="NCBI Taxonomy" id="3138240"/>
    <lineage>
        <taxon>Bacteria</taxon>
        <taxon>Bacillati</taxon>
        <taxon>Actinomycetota</taxon>
        <taxon>Actinomycetes</taxon>
        <taxon>Propionibacteriales</taxon>
        <taxon>Propionibacteriaceae</taxon>
        <taxon>Ammonicoccus</taxon>
    </lineage>
</organism>
<gene>
    <name evidence="1" type="ORF">AADG42_09875</name>
</gene>
<evidence type="ECO:0000313" key="2">
    <source>
        <dbReference type="Proteomes" id="UP001442841"/>
    </source>
</evidence>
<evidence type="ECO:0000313" key="1">
    <source>
        <dbReference type="EMBL" id="XAN07587.1"/>
    </source>
</evidence>
<keyword evidence="2" id="KW-1185">Reference proteome</keyword>
<dbReference type="Proteomes" id="UP001442841">
    <property type="component" value="Chromosome"/>
</dbReference>
<reference evidence="1 2" key="1">
    <citation type="submission" date="2024-04" db="EMBL/GenBank/DDBJ databases">
        <title>Isolation of an actinomycete strain from pig manure.</title>
        <authorList>
            <person name="Gong T."/>
            <person name="Yu Z."/>
            <person name="An M."/>
            <person name="Wei C."/>
            <person name="Yang W."/>
            <person name="Liu L."/>
        </authorList>
    </citation>
    <scope>NUCLEOTIDE SEQUENCE [LARGE SCALE GENOMIC DNA]</scope>
    <source>
        <strain evidence="1 2">ZF39</strain>
    </source>
</reference>
<sequence>MHPLMAALAHLDAMKKPEPESVPVSIPLVVLDVREDGTVAVTIDGKPLAPEPFAPPWRRSSFGQIIDRATNDRTTAVRVEVREADGTSFTDIIAPRRRRTTQSTPEAEKPVSGPAFLAVEGDGFVPGEDVAVAIITGHTEAAGTGAARALIDPAQLSADASGGVVEVVLLGRVSGTVVVQRVAP</sequence>
<accession>A0ABZ3FQE0</accession>
<protein>
    <submittedName>
        <fullName evidence="1">Uncharacterized protein</fullName>
    </submittedName>
</protein>